<feature type="region of interest" description="Disordered" evidence="1">
    <location>
        <begin position="1"/>
        <end position="39"/>
    </location>
</feature>
<name>A0ABQ7LQG4_BRACM</name>
<reference evidence="2 3" key="1">
    <citation type="submission" date="2021-03" db="EMBL/GenBank/DDBJ databases">
        <authorList>
            <person name="King G.J."/>
            <person name="Bancroft I."/>
            <person name="Baten A."/>
            <person name="Bloomfield J."/>
            <person name="Borpatragohain P."/>
            <person name="He Z."/>
            <person name="Irish N."/>
            <person name="Irwin J."/>
            <person name="Liu K."/>
            <person name="Mauleon R.P."/>
            <person name="Moore J."/>
            <person name="Morris R."/>
            <person name="Ostergaard L."/>
            <person name="Wang B."/>
            <person name="Wells R."/>
        </authorList>
    </citation>
    <scope>NUCLEOTIDE SEQUENCE [LARGE SCALE GENOMIC DNA]</scope>
    <source>
        <strain evidence="2">R-o-18</strain>
        <tissue evidence="2">Leaf</tissue>
    </source>
</reference>
<comment type="caution">
    <text evidence="2">The sequence shown here is derived from an EMBL/GenBank/DDBJ whole genome shotgun (WGS) entry which is preliminary data.</text>
</comment>
<evidence type="ECO:0000256" key="1">
    <source>
        <dbReference type="SAM" id="MobiDB-lite"/>
    </source>
</evidence>
<sequence length="160" mass="17629">MYKCSASSVPTAADRARLKKRMDSPVSRSDSSSEPCEGSDCNLMAPLPLSFVYTAPPLVGPASSVGEDELAEWRSRYSLPSSIILWSPTPEERASSYIPGGIAVYEAFFDSGLRGFFKDNSTPGGHLSNLQSSERRNKLCKRSSIQKSLFQRKSRKATRR</sequence>
<protein>
    <submittedName>
        <fullName evidence="2">Uncharacterized protein</fullName>
    </submittedName>
</protein>
<feature type="compositionally biased region" description="Low complexity" evidence="1">
    <location>
        <begin position="24"/>
        <end position="39"/>
    </location>
</feature>
<accession>A0ABQ7LQG4</accession>
<dbReference type="Proteomes" id="UP000823674">
    <property type="component" value="Chromosome A08"/>
</dbReference>
<feature type="compositionally biased region" description="Polar residues" evidence="1">
    <location>
        <begin position="1"/>
        <end position="10"/>
    </location>
</feature>
<feature type="compositionally biased region" description="Basic residues" evidence="1">
    <location>
        <begin position="150"/>
        <end position="160"/>
    </location>
</feature>
<feature type="compositionally biased region" description="Polar residues" evidence="1">
    <location>
        <begin position="123"/>
        <end position="132"/>
    </location>
</feature>
<gene>
    <name evidence="2" type="primary">A08p010660.1_BraROA</name>
    <name evidence="2" type="ORF">IGI04_030349</name>
</gene>
<keyword evidence="3" id="KW-1185">Reference proteome</keyword>
<evidence type="ECO:0000313" key="3">
    <source>
        <dbReference type="Proteomes" id="UP000823674"/>
    </source>
</evidence>
<evidence type="ECO:0000313" key="2">
    <source>
        <dbReference type="EMBL" id="KAG5388808.1"/>
    </source>
</evidence>
<dbReference type="EMBL" id="JADBGQ010000007">
    <property type="protein sequence ID" value="KAG5388808.1"/>
    <property type="molecule type" value="Genomic_DNA"/>
</dbReference>
<feature type="region of interest" description="Disordered" evidence="1">
    <location>
        <begin position="123"/>
        <end position="160"/>
    </location>
</feature>
<proteinExistence type="predicted"/>
<organism evidence="2 3">
    <name type="scientific">Brassica rapa subsp. trilocularis</name>
    <dbReference type="NCBI Taxonomy" id="1813537"/>
    <lineage>
        <taxon>Eukaryota</taxon>
        <taxon>Viridiplantae</taxon>
        <taxon>Streptophyta</taxon>
        <taxon>Embryophyta</taxon>
        <taxon>Tracheophyta</taxon>
        <taxon>Spermatophyta</taxon>
        <taxon>Magnoliopsida</taxon>
        <taxon>eudicotyledons</taxon>
        <taxon>Gunneridae</taxon>
        <taxon>Pentapetalae</taxon>
        <taxon>rosids</taxon>
        <taxon>malvids</taxon>
        <taxon>Brassicales</taxon>
        <taxon>Brassicaceae</taxon>
        <taxon>Brassiceae</taxon>
        <taxon>Brassica</taxon>
    </lineage>
</organism>